<dbReference type="EMBL" id="JAWWNJ010000086">
    <property type="protein sequence ID" value="KAK7000812.1"/>
    <property type="molecule type" value="Genomic_DNA"/>
</dbReference>
<sequence length="202" mass="21730">MASGAWRFLDMVVRSFLSEVCATTERPYFENCKTAAQIWETLLTRHTCRGPMGQIEALRSFLSVELSADPKSWAAPLTTLRTPDPDSFRLTGLLIALSRNNSEFVHSLIAQPDLTLSSALRSVAALMAQPVPSGTGGFAFAASSASAGPRPPKKGWYGSVSEAQAKARDDKAANAARHIKHNAAGAAYTTLTHATSTRCYKK</sequence>
<reference evidence="1 2" key="1">
    <citation type="journal article" date="2024" name="J Genomics">
        <title>Draft genome sequencing and assembly of Favolaschia claudopus CIRM-BRFM 2984 isolated from oak limbs.</title>
        <authorList>
            <person name="Navarro D."/>
            <person name="Drula E."/>
            <person name="Chaduli D."/>
            <person name="Cazenave R."/>
            <person name="Ahrendt S."/>
            <person name="Wang J."/>
            <person name="Lipzen A."/>
            <person name="Daum C."/>
            <person name="Barry K."/>
            <person name="Grigoriev I.V."/>
            <person name="Favel A."/>
            <person name="Rosso M.N."/>
            <person name="Martin F."/>
        </authorList>
    </citation>
    <scope>NUCLEOTIDE SEQUENCE [LARGE SCALE GENOMIC DNA]</scope>
    <source>
        <strain evidence="1 2">CIRM-BRFM 2984</strain>
    </source>
</reference>
<protein>
    <submittedName>
        <fullName evidence="1">Uncharacterized protein</fullName>
    </submittedName>
</protein>
<name>A0AAW0A4P9_9AGAR</name>
<accession>A0AAW0A4P9</accession>
<evidence type="ECO:0000313" key="2">
    <source>
        <dbReference type="Proteomes" id="UP001362999"/>
    </source>
</evidence>
<dbReference type="AlphaFoldDB" id="A0AAW0A4P9"/>
<comment type="caution">
    <text evidence="1">The sequence shown here is derived from an EMBL/GenBank/DDBJ whole genome shotgun (WGS) entry which is preliminary data.</text>
</comment>
<gene>
    <name evidence="1" type="ORF">R3P38DRAFT_3614293</name>
</gene>
<proteinExistence type="predicted"/>
<dbReference type="Proteomes" id="UP001362999">
    <property type="component" value="Unassembled WGS sequence"/>
</dbReference>
<organism evidence="1 2">
    <name type="scientific">Favolaschia claudopus</name>
    <dbReference type="NCBI Taxonomy" id="2862362"/>
    <lineage>
        <taxon>Eukaryota</taxon>
        <taxon>Fungi</taxon>
        <taxon>Dikarya</taxon>
        <taxon>Basidiomycota</taxon>
        <taxon>Agaricomycotina</taxon>
        <taxon>Agaricomycetes</taxon>
        <taxon>Agaricomycetidae</taxon>
        <taxon>Agaricales</taxon>
        <taxon>Marasmiineae</taxon>
        <taxon>Mycenaceae</taxon>
        <taxon>Favolaschia</taxon>
    </lineage>
</organism>
<evidence type="ECO:0000313" key="1">
    <source>
        <dbReference type="EMBL" id="KAK7000812.1"/>
    </source>
</evidence>
<keyword evidence="2" id="KW-1185">Reference proteome</keyword>